<reference evidence="1 2" key="1">
    <citation type="journal article" date="2015" name="Genome Biol. Evol.">
        <title>Comparative Genomics of a Bacterivorous Green Alga Reveals Evolutionary Causalities and Consequences of Phago-Mixotrophic Mode of Nutrition.</title>
        <authorList>
            <person name="Burns J.A."/>
            <person name="Paasch A."/>
            <person name="Narechania A."/>
            <person name="Kim E."/>
        </authorList>
    </citation>
    <scope>NUCLEOTIDE SEQUENCE [LARGE SCALE GENOMIC DNA]</scope>
    <source>
        <strain evidence="1 2">PLY_AMNH</strain>
    </source>
</reference>
<comment type="caution">
    <text evidence="1">The sequence shown here is derived from an EMBL/GenBank/DDBJ whole genome shotgun (WGS) entry which is preliminary data.</text>
</comment>
<gene>
    <name evidence="1" type="ORF">CYMTET_10210</name>
</gene>
<name>A0AAE0LEQ0_9CHLO</name>
<keyword evidence="2" id="KW-1185">Reference proteome</keyword>
<dbReference type="Proteomes" id="UP001190700">
    <property type="component" value="Unassembled WGS sequence"/>
</dbReference>
<dbReference type="AlphaFoldDB" id="A0AAE0LEQ0"/>
<sequence>METIDVSGDTGDDEDDDDGAAQMGCGLCIKCGQVSKPHSCPYGAKVMKRASKSRMASATKRQKTSAAAASSSTANYAELFGDDDDDDEPAASALPLVMPAAVTSAAGQDTSAFGMLSQLITQHGSMQTEIAQQKCDIASVTARETAANKAVQQAATEVTRLQGELAKKDKTIADQQKQLQTSIPKPKGKGKAAAAAAAVAATAAGLAPAKDGYLQLMADAMKQYVRDQGGRAEEEVSAACACAGSYACAGSCAGSCACAQPLAFAVPATWYYDNSTPPTPWKPAWVPIADSNLISNLESLGVATKDATGATTAFTPTVGSTASYTIGQHKYTASVVNALARAPRRAAAAAPASAPKPWQDDMLFAGDFFKLPKRYLDTCLTGYHFDAPDSIAMKSVEVAELAEQWSSYAQGFEYDPNKSELWVKPNWLHFWLRAAKERGYNEARILMHGVRSQNYHLLAKDLSGFDFNFSNQGAKKWGFYASCSDHIASDYNASGGGSFPDGTGVIGLLLIKRNAGLGAYEHYHLGSHRGGPSSYQVNDAYAVRDQTLWLPFGLAYAKAP</sequence>
<protein>
    <submittedName>
        <fullName evidence="1">Uncharacterized protein</fullName>
    </submittedName>
</protein>
<dbReference type="EMBL" id="LGRX02003576">
    <property type="protein sequence ID" value="KAK3282034.1"/>
    <property type="molecule type" value="Genomic_DNA"/>
</dbReference>
<organism evidence="1 2">
    <name type="scientific">Cymbomonas tetramitiformis</name>
    <dbReference type="NCBI Taxonomy" id="36881"/>
    <lineage>
        <taxon>Eukaryota</taxon>
        <taxon>Viridiplantae</taxon>
        <taxon>Chlorophyta</taxon>
        <taxon>Pyramimonadophyceae</taxon>
        <taxon>Pyramimonadales</taxon>
        <taxon>Pyramimonadaceae</taxon>
        <taxon>Cymbomonas</taxon>
    </lineage>
</organism>
<proteinExistence type="predicted"/>
<evidence type="ECO:0000313" key="2">
    <source>
        <dbReference type="Proteomes" id="UP001190700"/>
    </source>
</evidence>
<accession>A0AAE0LEQ0</accession>
<evidence type="ECO:0000313" key="1">
    <source>
        <dbReference type="EMBL" id="KAK3282034.1"/>
    </source>
</evidence>